<gene>
    <name evidence="1" type="ORF">EKD16_25090</name>
</gene>
<keyword evidence="2" id="KW-1185">Reference proteome</keyword>
<dbReference type="EMBL" id="CP036456">
    <property type="protein sequence ID" value="QBI56759.1"/>
    <property type="molecule type" value="Genomic_DNA"/>
</dbReference>
<geneLocation type="plasmid" evidence="2">
    <name>phim2</name>
</geneLocation>
<evidence type="ECO:0000313" key="1">
    <source>
        <dbReference type="EMBL" id="QBI56759.1"/>
    </source>
</evidence>
<keyword evidence="1" id="KW-0614">Plasmid</keyword>
<proteinExistence type="predicted"/>
<protein>
    <submittedName>
        <fullName evidence="1">Uncharacterized protein</fullName>
    </submittedName>
</protein>
<sequence>MTPMPYYLVREIDRTTGEDPPTAAACLWDVGAAECGRPPADDLFCASHRDAYDGGVCSWEEYWAQQQHALGLLGRDE</sequence>
<name>A0A4P6QAW4_9ACTN</name>
<reference evidence="1 2" key="1">
    <citation type="submission" date="2019-02" db="EMBL/GenBank/DDBJ databases">
        <authorList>
            <person name="Khodamoradi S."/>
            <person name="Hahnke R.L."/>
            <person name="Kaempfer P."/>
            <person name="Schumann P."/>
            <person name="Rohde M."/>
            <person name="Steinert M."/>
            <person name="Luzhetskyy A."/>
            <person name="Wink J."/>
            <person name="Ruckert C."/>
        </authorList>
    </citation>
    <scope>NUCLEOTIDE SEQUENCE [LARGE SCALE GENOMIC DNA]</scope>
    <source>
        <strain evidence="1 2">M2</strain>
        <plasmid evidence="2">phim2</plasmid>
    </source>
</reference>
<dbReference type="KEGG" id="strr:EKD16_25090"/>
<accession>A0A4P6QAW4</accession>
<organism evidence="1 2">
    <name type="scientific">Streptomonospora litoralis</name>
    <dbReference type="NCBI Taxonomy" id="2498135"/>
    <lineage>
        <taxon>Bacteria</taxon>
        <taxon>Bacillati</taxon>
        <taxon>Actinomycetota</taxon>
        <taxon>Actinomycetes</taxon>
        <taxon>Streptosporangiales</taxon>
        <taxon>Nocardiopsidaceae</taxon>
        <taxon>Streptomonospora</taxon>
    </lineage>
</organism>
<evidence type="ECO:0000313" key="2">
    <source>
        <dbReference type="Proteomes" id="UP000292235"/>
    </source>
</evidence>
<dbReference type="Proteomes" id="UP000292235">
    <property type="component" value="Plasmid phiM2"/>
</dbReference>
<dbReference type="AlphaFoldDB" id="A0A4P6QAW4"/>